<dbReference type="AlphaFoldDB" id="A0A1N7PAP9"/>
<dbReference type="NCBIfam" id="TIGR00847">
    <property type="entry name" value="ccoS"/>
    <property type="match status" value="1"/>
</dbReference>
<sequence>MDIIYVLVPLSIALLAIAVAIFFWAVKGGQFDDLDSPAHKILFDDDEYLNERREDSVETDSDADSESDGEPEKSKND</sequence>
<dbReference type="Proteomes" id="UP000185639">
    <property type="component" value="Unassembled WGS sequence"/>
</dbReference>
<name>A0A1N7PAP9_9GAMM</name>
<feature type="compositionally biased region" description="Acidic residues" evidence="1">
    <location>
        <begin position="57"/>
        <end position="69"/>
    </location>
</feature>
<dbReference type="OrthoDB" id="9802763at2"/>
<dbReference type="STRING" id="484498.SAMN05421686_10957"/>
<evidence type="ECO:0000256" key="1">
    <source>
        <dbReference type="SAM" id="MobiDB-lite"/>
    </source>
</evidence>
<evidence type="ECO:0000313" key="4">
    <source>
        <dbReference type="Proteomes" id="UP000185639"/>
    </source>
</evidence>
<dbReference type="Pfam" id="PF03597">
    <property type="entry name" value="FixS"/>
    <property type="match status" value="1"/>
</dbReference>
<reference evidence="4" key="1">
    <citation type="submission" date="2017-01" db="EMBL/GenBank/DDBJ databases">
        <authorList>
            <person name="Varghese N."/>
            <person name="Submissions S."/>
        </authorList>
    </citation>
    <scope>NUCLEOTIDE SEQUENCE [LARGE SCALE GENOMIC DNA]</scope>
    <source>
        <strain evidence="4">DSM 24913</strain>
    </source>
</reference>
<keyword evidence="4" id="KW-1185">Reference proteome</keyword>
<evidence type="ECO:0000313" key="3">
    <source>
        <dbReference type="EMBL" id="SIT07620.1"/>
    </source>
</evidence>
<dbReference type="InterPro" id="IPR004714">
    <property type="entry name" value="Cyt_oxidase_maturation_cbb3"/>
</dbReference>
<gene>
    <name evidence="3" type="ORF">SAMN05421686_10957</name>
</gene>
<evidence type="ECO:0000256" key="2">
    <source>
        <dbReference type="SAM" id="Phobius"/>
    </source>
</evidence>
<keyword evidence="2" id="KW-0472">Membrane</keyword>
<dbReference type="RefSeq" id="WP_076517080.1">
    <property type="nucleotide sequence ID" value="NZ_FTOH01000009.1"/>
</dbReference>
<feature type="region of interest" description="Disordered" evidence="1">
    <location>
        <begin position="51"/>
        <end position="77"/>
    </location>
</feature>
<proteinExistence type="predicted"/>
<organism evidence="3 4">
    <name type="scientific">Thalassolituus maritimus</name>
    <dbReference type="NCBI Taxonomy" id="484498"/>
    <lineage>
        <taxon>Bacteria</taxon>
        <taxon>Pseudomonadati</taxon>
        <taxon>Pseudomonadota</taxon>
        <taxon>Gammaproteobacteria</taxon>
        <taxon>Oceanospirillales</taxon>
        <taxon>Oceanospirillaceae</taxon>
        <taxon>Thalassolituus</taxon>
    </lineage>
</organism>
<protein>
    <submittedName>
        <fullName evidence="3">Cytochrome oxidase maturation protein, cbb3-type</fullName>
    </submittedName>
</protein>
<accession>A0A1N7PAP9</accession>
<dbReference type="EMBL" id="FTOH01000009">
    <property type="protein sequence ID" value="SIT07620.1"/>
    <property type="molecule type" value="Genomic_DNA"/>
</dbReference>
<keyword evidence="2" id="KW-0812">Transmembrane</keyword>
<dbReference type="PANTHER" id="PTHR41532">
    <property type="entry name" value="FIXS PROTEIN"/>
    <property type="match status" value="1"/>
</dbReference>
<dbReference type="PANTHER" id="PTHR41532:SF1">
    <property type="entry name" value="FIXS PROTEIN"/>
    <property type="match status" value="1"/>
</dbReference>
<keyword evidence="2" id="KW-1133">Transmembrane helix</keyword>
<feature type="transmembrane region" description="Helical" evidence="2">
    <location>
        <begin position="6"/>
        <end position="26"/>
    </location>
</feature>